<dbReference type="InterPro" id="IPR042094">
    <property type="entry name" value="T2SS_GspF_sf"/>
</dbReference>
<dbReference type="Gene3D" id="1.20.81.30">
    <property type="entry name" value="Type II secretion system (T2SS), domain F"/>
    <property type="match status" value="1"/>
</dbReference>
<comment type="subcellular location">
    <subcellularLocation>
        <location evidence="1">Cell membrane</location>
        <topology evidence="1">Multi-pass membrane protein</topology>
    </subcellularLocation>
</comment>
<gene>
    <name evidence="8" type="primary">tadB</name>
    <name evidence="8" type="ORF">LAD12857_17510</name>
</gene>
<feature type="transmembrane region" description="Helical" evidence="6">
    <location>
        <begin position="250"/>
        <end position="269"/>
    </location>
</feature>
<protein>
    <submittedName>
        <fullName evidence="8">TadB protein</fullName>
    </submittedName>
</protein>
<reference evidence="8 9" key="1">
    <citation type="journal article" date="2024" name="Int. J. Syst. Evol. Microbiol.">
        <title>Lacrimispora brassicae sp. nov. isolated from fermented cabbage, and proposal of Clostridium indicum Gundawar et al. 2019 and Clostridium methoxybenzovorans Mechichi et al. 1999 as heterotypic synonyms of Lacrimispora amygdalina (Parshina et al. 2003) Haas and Blanchard 2020 and Lacrimispora indolis (McClung and McCoy 1957) Haas and Blanchard 2020, respectively.</title>
        <authorList>
            <person name="Kobayashi H."/>
            <person name="Tanizawa Y."/>
            <person name="Sakamoto M."/>
            <person name="Ohkuma M."/>
            <person name="Tohno M."/>
        </authorList>
    </citation>
    <scope>NUCLEOTIDE SEQUENCE [LARGE SCALE GENOMIC DNA]</scope>
    <source>
        <strain evidence="8 9">DSM 12857</strain>
    </source>
</reference>
<proteinExistence type="predicted"/>
<dbReference type="Proteomes" id="UP001419084">
    <property type="component" value="Unassembled WGS sequence"/>
</dbReference>
<dbReference type="RefSeq" id="WP_346065080.1">
    <property type="nucleotide sequence ID" value="NZ_BRPJ01000031.1"/>
</dbReference>
<evidence type="ECO:0000313" key="8">
    <source>
        <dbReference type="EMBL" id="GLB29828.1"/>
    </source>
</evidence>
<feature type="transmembrane region" description="Helical" evidence="6">
    <location>
        <begin position="109"/>
        <end position="127"/>
    </location>
</feature>
<dbReference type="EMBL" id="BRPJ01000031">
    <property type="protein sequence ID" value="GLB29828.1"/>
    <property type="molecule type" value="Genomic_DNA"/>
</dbReference>
<evidence type="ECO:0000313" key="9">
    <source>
        <dbReference type="Proteomes" id="UP001419084"/>
    </source>
</evidence>
<keyword evidence="3 6" id="KW-0812">Transmembrane</keyword>
<dbReference type="InterPro" id="IPR018076">
    <property type="entry name" value="T2SS_GspF_dom"/>
</dbReference>
<keyword evidence="5 6" id="KW-0472">Membrane</keyword>
<keyword evidence="2" id="KW-1003">Cell membrane</keyword>
<dbReference type="Pfam" id="PF00482">
    <property type="entry name" value="T2SSF"/>
    <property type="match status" value="1"/>
</dbReference>
<accession>A0ABQ5M4E4</accession>
<evidence type="ECO:0000256" key="2">
    <source>
        <dbReference type="ARBA" id="ARBA00022475"/>
    </source>
</evidence>
<dbReference type="PANTHER" id="PTHR35007:SF1">
    <property type="entry name" value="PILUS ASSEMBLY PROTEIN"/>
    <property type="match status" value="1"/>
</dbReference>
<evidence type="ECO:0000256" key="4">
    <source>
        <dbReference type="ARBA" id="ARBA00022989"/>
    </source>
</evidence>
<evidence type="ECO:0000256" key="1">
    <source>
        <dbReference type="ARBA" id="ARBA00004651"/>
    </source>
</evidence>
<keyword evidence="9" id="KW-1185">Reference proteome</keyword>
<feature type="domain" description="Type II secretion system protein GspF" evidence="7">
    <location>
        <begin position="142"/>
        <end position="266"/>
    </location>
</feature>
<organism evidence="8 9">
    <name type="scientific">Lacrimispora amygdalina</name>
    <dbReference type="NCBI Taxonomy" id="253257"/>
    <lineage>
        <taxon>Bacteria</taxon>
        <taxon>Bacillati</taxon>
        <taxon>Bacillota</taxon>
        <taxon>Clostridia</taxon>
        <taxon>Lachnospirales</taxon>
        <taxon>Lachnospiraceae</taxon>
        <taxon>Lacrimispora</taxon>
    </lineage>
</organism>
<feature type="transmembrane region" description="Helical" evidence="6">
    <location>
        <begin position="83"/>
        <end position="103"/>
    </location>
</feature>
<evidence type="ECO:0000256" key="3">
    <source>
        <dbReference type="ARBA" id="ARBA00022692"/>
    </source>
</evidence>
<evidence type="ECO:0000256" key="6">
    <source>
        <dbReference type="SAM" id="Phobius"/>
    </source>
</evidence>
<evidence type="ECO:0000259" key="7">
    <source>
        <dbReference type="Pfam" id="PF00482"/>
    </source>
</evidence>
<comment type="caution">
    <text evidence="8">The sequence shown here is derived from an EMBL/GenBank/DDBJ whole genome shotgun (WGS) entry which is preliminary data.</text>
</comment>
<keyword evidence="4 6" id="KW-1133">Transmembrane helix</keyword>
<sequence>MKMVCLAAAALFSYCAIEMILEFLLKKQLQINERLSDLSQVKKETLVSSEEKKDRQLLRFIHISKKLKEEVSLSGIRLRPEEFIMIWFLLIFAPAMLLFAFAPDLIQCIGLFLIGLVVPPFFLKMAAAKQRSLFEAQLGDALMVLSNGLRAGFSFEQALENVSGDLANPIGGELNTIVRELKLGGELEQSFLIVADRMESDDLKLLTTAVVIQQRVGGNLAEILDIISQTIRDRLTIKRSIKTLTAQGRITGQVIGVLPVLLLLALSFANPGYISPLFSSLPGRLLLLLGGSMEIFGFLIINKIVNIKF</sequence>
<dbReference type="PANTHER" id="PTHR35007">
    <property type="entry name" value="INTEGRAL MEMBRANE PROTEIN-RELATED"/>
    <property type="match status" value="1"/>
</dbReference>
<name>A0ABQ5M4E4_9FIRM</name>
<evidence type="ECO:0000256" key="5">
    <source>
        <dbReference type="ARBA" id="ARBA00023136"/>
    </source>
</evidence>
<feature type="transmembrane region" description="Helical" evidence="6">
    <location>
        <begin position="6"/>
        <end position="25"/>
    </location>
</feature>
<feature type="transmembrane region" description="Helical" evidence="6">
    <location>
        <begin position="281"/>
        <end position="301"/>
    </location>
</feature>